<comment type="similarity">
    <text evidence="1">Belongs to the SHQ1 family.</text>
</comment>
<protein>
    <submittedName>
        <fullName evidence="5">SHQ1 protein-domain-containing protein</fullName>
    </submittedName>
</protein>
<feature type="domain" description="CS" evidence="4">
    <location>
        <begin position="1"/>
        <end position="89"/>
    </location>
</feature>
<evidence type="ECO:0000259" key="3">
    <source>
        <dbReference type="PROSITE" id="PS50053"/>
    </source>
</evidence>
<gene>
    <name evidence="5" type="ORF">BJ085DRAFT_2103</name>
</gene>
<proteinExistence type="inferred from homology"/>
<dbReference type="PROSITE" id="PS51203">
    <property type="entry name" value="CS"/>
    <property type="match status" value="1"/>
</dbReference>
<dbReference type="EMBL" id="ML002423">
    <property type="protein sequence ID" value="RKP37967.1"/>
    <property type="molecule type" value="Genomic_DNA"/>
</dbReference>
<dbReference type="PANTHER" id="PTHR12967:SF0">
    <property type="entry name" value="PROTEIN SHQ1 HOMOLOG"/>
    <property type="match status" value="1"/>
</dbReference>
<evidence type="ECO:0000256" key="2">
    <source>
        <dbReference type="SAM" id="MobiDB-lite"/>
    </source>
</evidence>
<dbReference type="SUPFAM" id="SSF49764">
    <property type="entry name" value="HSP20-like chaperones"/>
    <property type="match status" value="1"/>
</dbReference>
<feature type="region of interest" description="Disordered" evidence="2">
    <location>
        <begin position="122"/>
        <end position="164"/>
    </location>
</feature>
<dbReference type="InterPro" id="IPR039742">
    <property type="entry name" value="Shq1"/>
</dbReference>
<reference evidence="6" key="1">
    <citation type="journal article" date="2018" name="Nat. Microbiol.">
        <title>Leveraging single-cell genomics to expand the fungal tree of life.</title>
        <authorList>
            <person name="Ahrendt S.R."/>
            <person name="Quandt C.A."/>
            <person name="Ciobanu D."/>
            <person name="Clum A."/>
            <person name="Salamov A."/>
            <person name="Andreopoulos B."/>
            <person name="Cheng J.F."/>
            <person name="Woyke T."/>
            <person name="Pelin A."/>
            <person name="Henrissat B."/>
            <person name="Reynolds N.K."/>
            <person name="Benny G.L."/>
            <person name="Smith M.E."/>
            <person name="James T.Y."/>
            <person name="Grigoriev I.V."/>
        </authorList>
    </citation>
    <scope>NUCLEOTIDE SEQUENCE [LARGE SCALE GENOMIC DNA]</scope>
    <source>
        <strain evidence="6">RSA 468</strain>
    </source>
</reference>
<sequence>MITPRFEVTQDDQAVVVTIHAPHLRSQDIDIHIQDFQLRFFAKPYFLRLTFPGQVVEDDQSTAKYDIAQGELVLRVSKAEPGEHFPDLDLLSKLLATTTERKTQLSHGPLIEVVGETVTSEIPSTDDHLDPAHAQDHNGDEDDDDDDDEEEEAEYDWDLPQEIEPEVSATPALLNQARYGFENQHHGLFTHVQEMGNEINCLSSPETLSPEGRRRERIAQEEAKFDPDYYLSDLFDNDEIAELLAYQSPWKQCLREIRRQLRAGPSSTLVQLTTATLPPLLASFTEAEQEQMRALPRKLLTVDAGMERSLYLGLVDLVFAYSYNLRTTLGESTVESVWTVGILSSLLAALDHHRPSLKAVAVASFRRALAYPLYRHWELCQAVWRDTQTIFKLGRRALVKVLLNLKDMFDHHDTYYVYSKIWFDDYCVWIQNGASDKKLQSLAKELDALVLTKLDLDWSLAELEAQALE</sequence>
<dbReference type="Pfam" id="PF21413">
    <property type="entry name" value="SHQ1-like_CS"/>
    <property type="match status" value="1"/>
</dbReference>
<dbReference type="PROSITE" id="PS50053">
    <property type="entry name" value="UBIQUITIN_2"/>
    <property type="match status" value="1"/>
</dbReference>
<evidence type="ECO:0000313" key="5">
    <source>
        <dbReference type="EMBL" id="RKP37967.1"/>
    </source>
</evidence>
<feature type="non-terminal residue" evidence="5">
    <location>
        <position position="469"/>
    </location>
</feature>
<feature type="compositionally biased region" description="Acidic residues" evidence="2">
    <location>
        <begin position="139"/>
        <end position="164"/>
    </location>
</feature>
<dbReference type="PANTHER" id="PTHR12967">
    <property type="entry name" value="PROTEIN SHQ1 HOMOLOG"/>
    <property type="match status" value="1"/>
</dbReference>
<keyword evidence="6" id="KW-1185">Reference proteome</keyword>
<dbReference type="GO" id="GO:0005654">
    <property type="term" value="C:nucleoplasm"/>
    <property type="evidence" value="ECO:0007669"/>
    <property type="project" value="TreeGrafter"/>
</dbReference>
<feature type="domain" description="Ubiquitin-like" evidence="3">
    <location>
        <begin position="48"/>
        <end position="82"/>
    </location>
</feature>
<accession>A0A4P9ZWG8</accession>
<name>A0A4P9ZWG8_9FUNG</name>
<dbReference type="InterPro" id="IPR007009">
    <property type="entry name" value="Shq1_C"/>
</dbReference>
<dbReference type="Proteomes" id="UP000268162">
    <property type="component" value="Unassembled WGS sequence"/>
</dbReference>
<dbReference type="InterPro" id="IPR008978">
    <property type="entry name" value="HSP20-like_chaperone"/>
</dbReference>
<dbReference type="CDD" id="cd06463">
    <property type="entry name" value="p23_like"/>
    <property type="match status" value="1"/>
</dbReference>
<dbReference type="InterPro" id="IPR000626">
    <property type="entry name" value="Ubiquitin-like_dom"/>
</dbReference>
<dbReference type="Gene3D" id="2.60.40.790">
    <property type="match status" value="1"/>
</dbReference>
<dbReference type="InterPro" id="IPR007052">
    <property type="entry name" value="CS_dom"/>
</dbReference>
<dbReference type="GO" id="GO:0000493">
    <property type="term" value="P:box H/ACA snoRNP assembly"/>
    <property type="evidence" value="ECO:0007669"/>
    <property type="project" value="InterPro"/>
</dbReference>
<evidence type="ECO:0000313" key="6">
    <source>
        <dbReference type="Proteomes" id="UP000268162"/>
    </source>
</evidence>
<feature type="compositionally biased region" description="Basic and acidic residues" evidence="2">
    <location>
        <begin position="125"/>
        <end position="138"/>
    </location>
</feature>
<evidence type="ECO:0000256" key="1">
    <source>
        <dbReference type="ARBA" id="ARBA00005607"/>
    </source>
</evidence>
<dbReference type="GO" id="GO:0005737">
    <property type="term" value="C:cytoplasm"/>
    <property type="evidence" value="ECO:0007669"/>
    <property type="project" value="TreeGrafter"/>
</dbReference>
<organism evidence="5 6">
    <name type="scientific">Dimargaris cristalligena</name>
    <dbReference type="NCBI Taxonomy" id="215637"/>
    <lineage>
        <taxon>Eukaryota</taxon>
        <taxon>Fungi</taxon>
        <taxon>Fungi incertae sedis</taxon>
        <taxon>Zoopagomycota</taxon>
        <taxon>Kickxellomycotina</taxon>
        <taxon>Dimargaritomycetes</taxon>
        <taxon>Dimargaritales</taxon>
        <taxon>Dimargaritaceae</taxon>
        <taxon>Dimargaris</taxon>
    </lineage>
</organism>
<dbReference type="GO" id="GO:0051082">
    <property type="term" value="F:unfolded protein binding"/>
    <property type="evidence" value="ECO:0007669"/>
    <property type="project" value="TreeGrafter"/>
</dbReference>
<dbReference type="AlphaFoldDB" id="A0A4P9ZWG8"/>
<dbReference type="Pfam" id="PF04925">
    <property type="entry name" value="SHQ1"/>
    <property type="match status" value="1"/>
</dbReference>
<evidence type="ECO:0000259" key="4">
    <source>
        <dbReference type="PROSITE" id="PS51203"/>
    </source>
</evidence>
<dbReference type="InterPro" id="IPR048696">
    <property type="entry name" value="SHQ1-like_CS"/>
</dbReference>
<dbReference type="STRING" id="215637.A0A4P9ZWG8"/>